<reference evidence="2" key="1">
    <citation type="submission" date="2020-05" db="EMBL/GenBank/DDBJ databases">
        <title>Phylogenomic resolution of chytrid fungi.</title>
        <authorList>
            <person name="Stajich J.E."/>
            <person name="Amses K."/>
            <person name="Simmons R."/>
            <person name="Seto K."/>
            <person name="Myers J."/>
            <person name="Bonds A."/>
            <person name="Quandt C.A."/>
            <person name="Barry K."/>
            <person name="Liu P."/>
            <person name="Grigoriev I."/>
            <person name="Longcore J.E."/>
            <person name="James T.Y."/>
        </authorList>
    </citation>
    <scope>NUCLEOTIDE SEQUENCE</scope>
    <source>
        <strain evidence="2">JEL0513</strain>
    </source>
</reference>
<dbReference type="EMBL" id="JADGJH010003347">
    <property type="protein sequence ID" value="KAJ3091625.1"/>
    <property type="molecule type" value="Genomic_DNA"/>
</dbReference>
<comment type="caution">
    <text evidence="2">The sequence shown here is derived from an EMBL/GenBank/DDBJ whole genome shotgun (WGS) entry which is preliminary data.</text>
</comment>
<organism evidence="2 3">
    <name type="scientific">Physocladia obscura</name>
    <dbReference type="NCBI Taxonomy" id="109957"/>
    <lineage>
        <taxon>Eukaryota</taxon>
        <taxon>Fungi</taxon>
        <taxon>Fungi incertae sedis</taxon>
        <taxon>Chytridiomycota</taxon>
        <taxon>Chytridiomycota incertae sedis</taxon>
        <taxon>Chytridiomycetes</taxon>
        <taxon>Chytridiales</taxon>
        <taxon>Chytriomycetaceae</taxon>
        <taxon>Physocladia</taxon>
    </lineage>
</organism>
<protein>
    <submittedName>
        <fullName evidence="2">Uncharacterized protein</fullName>
    </submittedName>
</protein>
<gene>
    <name evidence="2" type="ORF">HK100_007133</name>
</gene>
<keyword evidence="3" id="KW-1185">Reference proteome</keyword>
<evidence type="ECO:0000256" key="1">
    <source>
        <dbReference type="SAM" id="MobiDB-lite"/>
    </source>
</evidence>
<dbReference type="Proteomes" id="UP001211907">
    <property type="component" value="Unassembled WGS sequence"/>
</dbReference>
<evidence type="ECO:0000313" key="3">
    <source>
        <dbReference type="Proteomes" id="UP001211907"/>
    </source>
</evidence>
<proteinExistence type="predicted"/>
<name>A0AAD5SR29_9FUNG</name>
<accession>A0AAD5SR29</accession>
<feature type="region of interest" description="Disordered" evidence="1">
    <location>
        <begin position="37"/>
        <end position="75"/>
    </location>
</feature>
<sequence length="260" mass="28258">MAASSSGTASFTKAKLAGSKCAGSNFEAVLWCTHHESKREANPVTKKSHGSNFKASGAKDKQTAAISKTKPAANSKCTDKNFTALEAKFQALSTKLEAMAEKIIDSKVKILHAKSKDCGANRHVNTKYYITDATNNHTPVQFEGTFTHDIGGTEDRIILTAKHAFYQKAGSSESHEIAKVIDGMYHMNPLTTLKEDALVPAAKFICTTEAKESHTLPVFCAKGLYNKPKIIVKSTDLKLAKGIEDGDNMEEKSMQLKFDP</sequence>
<dbReference type="AlphaFoldDB" id="A0AAD5SR29"/>
<evidence type="ECO:0000313" key="2">
    <source>
        <dbReference type="EMBL" id="KAJ3091625.1"/>
    </source>
</evidence>